<keyword evidence="2" id="KW-1185">Reference proteome</keyword>
<dbReference type="Proteomes" id="UP000007519">
    <property type="component" value="Chromosome"/>
</dbReference>
<dbReference type="EMBL" id="CP002831">
    <property type="protein sequence ID" value="AFC25206.1"/>
    <property type="molecule type" value="Genomic_DNA"/>
</dbReference>
<evidence type="ECO:0000313" key="1">
    <source>
        <dbReference type="EMBL" id="AFC25206.1"/>
    </source>
</evidence>
<reference evidence="1 2" key="1">
    <citation type="journal article" date="2012" name="Stand. Genomic Sci.">
        <title>Complete genome sequencing and analysis of Saprospira grandis str. Lewin, a predatory marine bacterium.</title>
        <authorList>
            <person name="Saw J.H."/>
            <person name="Yuryev A."/>
            <person name="Kanbe M."/>
            <person name="Hou S."/>
            <person name="Young A.G."/>
            <person name="Aizawa S."/>
            <person name="Alam M."/>
        </authorList>
    </citation>
    <scope>NUCLEOTIDE SEQUENCE [LARGE SCALE GENOMIC DNA]</scope>
    <source>
        <strain evidence="1 2">Lewin</strain>
    </source>
</reference>
<name>H6L5J0_SAPGL</name>
<dbReference type="KEGG" id="sgn:SGRA_2478"/>
<proteinExistence type="predicted"/>
<dbReference type="AlphaFoldDB" id="H6L5J0"/>
<organism evidence="1 2">
    <name type="scientific">Saprospira grandis (strain Lewin)</name>
    <dbReference type="NCBI Taxonomy" id="984262"/>
    <lineage>
        <taxon>Bacteria</taxon>
        <taxon>Pseudomonadati</taxon>
        <taxon>Bacteroidota</taxon>
        <taxon>Saprospiria</taxon>
        <taxon>Saprospirales</taxon>
        <taxon>Saprospiraceae</taxon>
        <taxon>Saprospira</taxon>
    </lineage>
</organism>
<accession>H6L5J0</accession>
<dbReference type="HOGENOM" id="CLU_2901682_0_0_10"/>
<evidence type="ECO:0000313" key="2">
    <source>
        <dbReference type="Proteomes" id="UP000007519"/>
    </source>
</evidence>
<gene>
    <name evidence="1" type="ordered locus">SGRA_2478</name>
</gene>
<sequence>MVFFMELGRFLGLARPVGGPGCVRARKSARPCGLTALVCGYAAPFSIPKPAALRACRMDIYL</sequence>
<protein>
    <submittedName>
        <fullName evidence="1">Uncharacterized protein</fullName>
    </submittedName>
</protein>
<dbReference type="STRING" id="984262.SGRA_2478"/>